<comment type="caution">
    <text evidence="2">The sequence shown here is derived from an EMBL/GenBank/DDBJ whole genome shotgun (WGS) entry which is preliminary data.</text>
</comment>
<reference evidence="2 3" key="1">
    <citation type="submission" date="2018-08" db="EMBL/GenBank/DDBJ databases">
        <title>A genome reference for cultivated species of the human gut microbiota.</title>
        <authorList>
            <person name="Zou Y."/>
            <person name="Xue W."/>
            <person name="Luo G."/>
        </authorList>
    </citation>
    <scope>NUCLEOTIDE SEQUENCE [LARGE SCALE GENOMIC DNA]</scope>
    <source>
        <strain evidence="2 3">AF31-23</strain>
    </source>
</reference>
<sequence>MLMKKICLLLVGLLAMFSCEQENLEGIVQSGAEQVQTRATTSSIADFNPIYELDGIPVNILNVGNTSRRYLSCAPSGSEMSLYTKDDGSLRQRWYITFNNIASVGGNESYNSSYNSPFELVVVGFNYPANITDPKLVIVAENDNPLLTPTFYSFVSARGGYYNIRAADKSMQIPMNFQYLQSDSRSGTALKNKSAASSDLALWEVVPVGEYELVDLEYVYTSVDNFNPTEVICDRDTYENPSSSVVTWNYTVTTKYTESSNFSKTEGVSVSISNGLSVGLPSVAGSPSIGINTTMQQQTSKSWTYGNSDSKEFITTRTGNIPVQPHTTMRLEASVFMYEGTVTYVATLRKIGDTKTFRVKGKWEGSCFSEFSAKTYDVVTGRLLNTYTLEK</sequence>
<protein>
    <recommendedName>
        <fullName evidence="4">DUF4906 domain-containing protein</fullName>
    </recommendedName>
</protein>
<evidence type="ECO:0000313" key="3">
    <source>
        <dbReference type="Proteomes" id="UP000286003"/>
    </source>
</evidence>
<organism evidence="2 3">
    <name type="scientific">Bacteroides intestinalis</name>
    <dbReference type="NCBI Taxonomy" id="329854"/>
    <lineage>
        <taxon>Bacteria</taxon>
        <taxon>Pseudomonadati</taxon>
        <taxon>Bacteroidota</taxon>
        <taxon>Bacteroidia</taxon>
        <taxon>Bacteroidales</taxon>
        <taxon>Bacteroidaceae</taxon>
        <taxon>Bacteroides</taxon>
    </lineage>
</organism>
<feature type="signal peptide" evidence="1">
    <location>
        <begin position="1"/>
        <end position="20"/>
    </location>
</feature>
<accession>A0AB37MCA3</accession>
<keyword evidence="1" id="KW-0732">Signal</keyword>
<dbReference type="SUPFAM" id="SSF56973">
    <property type="entry name" value="Aerolisin/ETX pore-forming domain"/>
    <property type="match status" value="1"/>
</dbReference>
<evidence type="ECO:0000313" key="2">
    <source>
        <dbReference type="EMBL" id="RHN09128.1"/>
    </source>
</evidence>
<evidence type="ECO:0008006" key="4">
    <source>
        <dbReference type="Google" id="ProtNLM"/>
    </source>
</evidence>
<feature type="chain" id="PRO_5044304357" description="DUF4906 domain-containing protein" evidence="1">
    <location>
        <begin position="21"/>
        <end position="391"/>
    </location>
</feature>
<name>A0AB37MCA3_9BACE</name>
<proteinExistence type="predicted"/>
<dbReference type="Gene3D" id="2.170.15.10">
    <property type="entry name" value="Proaerolysin, chain A, domain 3"/>
    <property type="match status" value="1"/>
</dbReference>
<dbReference type="CDD" id="cd20240">
    <property type="entry name" value="PFM_aerolysin-like"/>
    <property type="match status" value="1"/>
</dbReference>
<dbReference type="Proteomes" id="UP000286003">
    <property type="component" value="Unassembled WGS sequence"/>
</dbReference>
<evidence type="ECO:0000256" key="1">
    <source>
        <dbReference type="SAM" id="SignalP"/>
    </source>
</evidence>
<dbReference type="AlphaFoldDB" id="A0AB37MCA3"/>
<dbReference type="PROSITE" id="PS51257">
    <property type="entry name" value="PROKAR_LIPOPROTEIN"/>
    <property type="match status" value="1"/>
</dbReference>
<dbReference type="EMBL" id="QRQM01000004">
    <property type="protein sequence ID" value="RHN09128.1"/>
    <property type="molecule type" value="Genomic_DNA"/>
</dbReference>
<gene>
    <name evidence="2" type="ORF">DWZ32_04805</name>
</gene>